<organism evidence="2 3">
    <name type="scientific">Ancylobacter mangrovi</name>
    <dbReference type="NCBI Taxonomy" id="2972472"/>
    <lineage>
        <taxon>Bacteria</taxon>
        <taxon>Pseudomonadati</taxon>
        <taxon>Pseudomonadota</taxon>
        <taxon>Alphaproteobacteria</taxon>
        <taxon>Hyphomicrobiales</taxon>
        <taxon>Xanthobacteraceae</taxon>
        <taxon>Ancylobacter</taxon>
    </lineage>
</organism>
<dbReference type="InterPro" id="IPR036249">
    <property type="entry name" value="Thioredoxin-like_sf"/>
</dbReference>
<dbReference type="SUPFAM" id="SSF52833">
    <property type="entry name" value="Thioredoxin-like"/>
    <property type="match status" value="1"/>
</dbReference>
<dbReference type="EMBL" id="JANTHZ010000002">
    <property type="protein sequence ID" value="MCS0495156.1"/>
    <property type="molecule type" value="Genomic_DNA"/>
</dbReference>
<accession>A0A9X2T3N4</accession>
<evidence type="ECO:0000313" key="2">
    <source>
        <dbReference type="EMBL" id="MCS0495156.1"/>
    </source>
</evidence>
<dbReference type="Proteomes" id="UP001151088">
    <property type="component" value="Unassembled WGS sequence"/>
</dbReference>
<evidence type="ECO:0000313" key="3">
    <source>
        <dbReference type="Proteomes" id="UP001151088"/>
    </source>
</evidence>
<dbReference type="PANTHER" id="PTHR36057">
    <property type="match status" value="1"/>
</dbReference>
<feature type="region of interest" description="Disordered" evidence="1">
    <location>
        <begin position="26"/>
        <end position="50"/>
    </location>
</feature>
<dbReference type="AlphaFoldDB" id="A0A9X2T3N4"/>
<proteinExistence type="predicted"/>
<keyword evidence="3" id="KW-1185">Reference proteome</keyword>
<dbReference type="RefSeq" id="WP_258732200.1">
    <property type="nucleotide sequence ID" value="NZ_JANTHZ010000002.1"/>
</dbReference>
<protein>
    <submittedName>
        <fullName evidence="2">DUF1223 domain-containing protein</fullName>
    </submittedName>
</protein>
<dbReference type="InterPro" id="IPR010634">
    <property type="entry name" value="DUF1223"/>
</dbReference>
<dbReference type="Pfam" id="PF06764">
    <property type="entry name" value="DUF1223"/>
    <property type="match status" value="1"/>
</dbReference>
<name>A0A9X2T3N4_9HYPH</name>
<reference evidence="2" key="1">
    <citation type="submission" date="2022-08" db="EMBL/GenBank/DDBJ databases">
        <authorList>
            <person name="Li F."/>
        </authorList>
    </citation>
    <scope>NUCLEOTIDE SEQUENCE</scope>
    <source>
        <strain evidence="2">MQZ15Z-1</strain>
    </source>
</reference>
<sequence>MTACLSIAAPRLRARLARVHRLHGRAPAGECGTGERPSGEHRAERGLARASSNPPALARLAVAGGLLLLSALVAAPPARAGDADDVAHAIPSPRAVVELFTSQGCSSCPPADKLLGELSEQPNVIALTMAVDYWDYLGWKDTLAKHGHSLRQKAYARLRGDGKMFTPQAVVNGTAMTIGSDRPALEHVVDSIAAPTVPVSVEARDGGRIHVVVGDGPSTAMPGEVWLCPVASRMTVEIGRGENEGSRITYHNVVRGWTKLGDWDGRKVSFDTTVGAQPGQQADSVAILVQSGSFAEPGKIVGAALQPLH</sequence>
<comment type="caution">
    <text evidence="2">The sequence shown here is derived from an EMBL/GenBank/DDBJ whole genome shotgun (WGS) entry which is preliminary data.</text>
</comment>
<feature type="compositionally biased region" description="Basic and acidic residues" evidence="1">
    <location>
        <begin position="37"/>
        <end position="47"/>
    </location>
</feature>
<dbReference type="PANTHER" id="PTHR36057:SF1">
    <property type="entry name" value="LIPOPROTEIN LIPID ATTACHMENT SITE-LIKE PROTEIN, PUTATIVE (DUF1223)-RELATED"/>
    <property type="match status" value="1"/>
</dbReference>
<gene>
    <name evidence="2" type="ORF">NVS89_08610</name>
</gene>
<evidence type="ECO:0000256" key="1">
    <source>
        <dbReference type="SAM" id="MobiDB-lite"/>
    </source>
</evidence>